<dbReference type="AlphaFoldDB" id="A0A757FLJ0"/>
<evidence type="ECO:0000313" key="1">
    <source>
        <dbReference type="EMBL" id="HAG0540982.1"/>
    </source>
</evidence>
<organism evidence="1">
    <name type="scientific">Salmonella enterica</name>
    <name type="common">Salmonella choleraesuis</name>
    <dbReference type="NCBI Taxonomy" id="28901"/>
    <lineage>
        <taxon>Bacteria</taxon>
        <taxon>Pseudomonadati</taxon>
        <taxon>Pseudomonadota</taxon>
        <taxon>Gammaproteobacteria</taxon>
        <taxon>Enterobacterales</taxon>
        <taxon>Enterobacteriaceae</taxon>
        <taxon>Salmonella</taxon>
    </lineage>
</organism>
<name>A0A757FLJ0_SALER</name>
<accession>A0A757FLJ0</accession>
<protein>
    <submittedName>
        <fullName evidence="1">Uncharacterized protein</fullName>
    </submittedName>
</protein>
<reference evidence="1" key="1">
    <citation type="journal article" date="2018" name="Genome Biol.">
        <title>SKESA: strategic k-mer extension for scrupulous assemblies.</title>
        <authorList>
            <person name="Souvorov A."/>
            <person name="Agarwala R."/>
            <person name="Lipman D.J."/>
        </authorList>
    </citation>
    <scope>NUCLEOTIDE SEQUENCE</scope>
    <source>
        <strain evidence="1">MA.M97</strain>
    </source>
</reference>
<reference evidence="1" key="2">
    <citation type="submission" date="2020-02" db="EMBL/GenBank/DDBJ databases">
        <authorList>
            <consortium name="NCBI Pathogen Detection Project"/>
        </authorList>
    </citation>
    <scope>NUCLEOTIDE SEQUENCE</scope>
    <source>
        <strain evidence="1">MA.M97</strain>
    </source>
</reference>
<dbReference type="RefSeq" id="WP_157903744.1">
    <property type="nucleotide sequence ID" value="NZ_JAJCUH010000024.1"/>
</dbReference>
<gene>
    <name evidence="1" type="ORF">G8S42_004526</name>
</gene>
<comment type="caution">
    <text evidence="1">The sequence shown here is derived from an EMBL/GenBank/DDBJ whole genome shotgun (WGS) entry which is preliminary data.</text>
</comment>
<sequence>MKAVIASMANAFSSLPLRFSRASAISSIRIFSLYLWVVIELNVPVFSGDGKVEMIGSDSEHEFPRCDGHVGRILRNNRCKKTDW</sequence>
<dbReference type="EMBL" id="DAAXDO010000029">
    <property type="protein sequence ID" value="HAG0540982.1"/>
    <property type="molecule type" value="Genomic_DNA"/>
</dbReference>
<proteinExistence type="predicted"/>